<accession>A0A814UGS5</accession>
<organism evidence="3 5">
    <name type="scientific">Rotaria magnacalcarata</name>
    <dbReference type="NCBI Taxonomy" id="392030"/>
    <lineage>
        <taxon>Eukaryota</taxon>
        <taxon>Metazoa</taxon>
        <taxon>Spiralia</taxon>
        <taxon>Gnathifera</taxon>
        <taxon>Rotifera</taxon>
        <taxon>Eurotatoria</taxon>
        <taxon>Bdelloidea</taxon>
        <taxon>Philodinida</taxon>
        <taxon>Philodinidae</taxon>
        <taxon>Rotaria</taxon>
    </lineage>
</organism>
<sequence>MLCCILFATILAKCYGSFEMNWNEALDNSAIVFSTVPDDDIYKCVSYTGAHIDISHSINQDFSDYKDCQSSGLYNLNRRDRYFKIDIDVQRSWIIEVSAIIFNGTIRPICGINSFDFSIRPTESCEINGINVTITETDRFETLSLYYDMGNLTIVTTHNKFGEPPHFNINIWQTQSNTNNSYGLCKGSTCSFQSERSRLTNYQRSYADDVIILICDIYIRNYLASMASQPRQRSLHYNRTVDNVQKACRADIQIEDWPHAAAGSLEVLFVEDQVDSENVTTMSEIQANFQTNLEANLLKLAEVIALSRAEVDEMLAKMTTTIITTPTTVITETEITSQSTFVSSTTVSTATITIPQISTTSSSFSSTTKQPNNTTLGIVIGCSVGGGVLLVGLLIGLYVCIKKTKQKQMRSSKVFHDELGMNLSQR</sequence>
<evidence type="ECO:0000313" key="3">
    <source>
        <dbReference type="EMBL" id="CAF1172082.1"/>
    </source>
</evidence>
<name>A0A814UGS5_9BILA</name>
<protein>
    <submittedName>
        <fullName evidence="3">Uncharacterized protein</fullName>
    </submittedName>
</protein>
<dbReference type="EMBL" id="CAJNOW010016352">
    <property type="protein sequence ID" value="CAF1649382.1"/>
    <property type="molecule type" value="Genomic_DNA"/>
</dbReference>
<dbReference type="EMBL" id="CAJNOV010004329">
    <property type="protein sequence ID" value="CAF1172082.1"/>
    <property type="molecule type" value="Genomic_DNA"/>
</dbReference>
<evidence type="ECO:0000256" key="1">
    <source>
        <dbReference type="SAM" id="Phobius"/>
    </source>
</evidence>
<evidence type="ECO:0000313" key="5">
    <source>
        <dbReference type="Proteomes" id="UP000663855"/>
    </source>
</evidence>
<feature type="signal peptide" evidence="2">
    <location>
        <begin position="1"/>
        <end position="16"/>
    </location>
</feature>
<dbReference type="AlphaFoldDB" id="A0A814UGS5"/>
<feature type="transmembrane region" description="Helical" evidence="1">
    <location>
        <begin position="376"/>
        <end position="401"/>
    </location>
</feature>
<keyword evidence="1" id="KW-1133">Transmembrane helix</keyword>
<dbReference type="Proteomes" id="UP000663855">
    <property type="component" value="Unassembled WGS sequence"/>
</dbReference>
<dbReference type="Proteomes" id="UP000663834">
    <property type="component" value="Unassembled WGS sequence"/>
</dbReference>
<feature type="chain" id="PRO_5036410907" evidence="2">
    <location>
        <begin position="17"/>
        <end position="426"/>
    </location>
</feature>
<keyword evidence="2" id="KW-0732">Signal</keyword>
<evidence type="ECO:0000313" key="4">
    <source>
        <dbReference type="EMBL" id="CAF1649382.1"/>
    </source>
</evidence>
<keyword evidence="1" id="KW-0472">Membrane</keyword>
<comment type="caution">
    <text evidence="3">The sequence shown here is derived from an EMBL/GenBank/DDBJ whole genome shotgun (WGS) entry which is preliminary data.</text>
</comment>
<keyword evidence="1" id="KW-0812">Transmembrane</keyword>
<evidence type="ECO:0000256" key="2">
    <source>
        <dbReference type="SAM" id="SignalP"/>
    </source>
</evidence>
<reference evidence="3" key="1">
    <citation type="submission" date="2021-02" db="EMBL/GenBank/DDBJ databases">
        <authorList>
            <person name="Nowell W R."/>
        </authorList>
    </citation>
    <scope>NUCLEOTIDE SEQUENCE</scope>
</reference>
<gene>
    <name evidence="3" type="ORF">CJN711_LOCUS10561</name>
    <name evidence="4" type="ORF">KQP761_LOCUS29659</name>
</gene>
<proteinExistence type="predicted"/>
<dbReference type="OrthoDB" id="10057983at2759"/>